<comment type="caution">
    <text evidence="2">The sequence shown here is derived from an EMBL/GenBank/DDBJ whole genome shotgun (WGS) entry which is preliminary data.</text>
</comment>
<dbReference type="GO" id="GO:0030154">
    <property type="term" value="P:cell differentiation"/>
    <property type="evidence" value="ECO:0007669"/>
    <property type="project" value="TreeGrafter"/>
</dbReference>
<dbReference type="GO" id="GO:0010082">
    <property type="term" value="P:regulation of root meristem growth"/>
    <property type="evidence" value="ECO:0007669"/>
    <property type="project" value="InterPro"/>
</dbReference>
<name>A0AAD9XQC1_9ROSI</name>
<keyword evidence="1" id="KW-0732">Signal</keyword>
<accession>A0AAD9XQC1</accession>
<feature type="chain" id="PRO_5042088045" evidence="1">
    <location>
        <begin position="25"/>
        <end position="140"/>
    </location>
</feature>
<dbReference type="EMBL" id="JANJYI010000001">
    <property type="protein sequence ID" value="KAK2663468.1"/>
    <property type="molecule type" value="Genomic_DNA"/>
</dbReference>
<dbReference type="PANTHER" id="PTHR36313:SF2">
    <property type="match status" value="1"/>
</dbReference>
<dbReference type="PANTHER" id="PTHR36313">
    <property type="entry name" value="ROOT MERISTEM GROWTH FACTOR 2"/>
    <property type="match status" value="1"/>
</dbReference>
<dbReference type="GO" id="GO:0005615">
    <property type="term" value="C:extracellular space"/>
    <property type="evidence" value="ECO:0007669"/>
    <property type="project" value="TreeGrafter"/>
</dbReference>
<protein>
    <submittedName>
        <fullName evidence="2">Uncharacterized protein</fullName>
    </submittedName>
</protein>
<evidence type="ECO:0000256" key="1">
    <source>
        <dbReference type="SAM" id="SignalP"/>
    </source>
</evidence>
<dbReference type="GO" id="GO:0008284">
    <property type="term" value="P:positive regulation of cell population proliferation"/>
    <property type="evidence" value="ECO:0007669"/>
    <property type="project" value="TreeGrafter"/>
</dbReference>
<evidence type="ECO:0000313" key="2">
    <source>
        <dbReference type="EMBL" id="KAK2663468.1"/>
    </source>
</evidence>
<proteinExistence type="predicted"/>
<dbReference type="AlphaFoldDB" id="A0AAD9XQC1"/>
<dbReference type="GO" id="GO:0008083">
    <property type="term" value="F:growth factor activity"/>
    <property type="evidence" value="ECO:0007669"/>
    <property type="project" value="InterPro"/>
</dbReference>
<dbReference type="GO" id="GO:0010628">
    <property type="term" value="P:positive regulation of gene expression"/>
    <property type="evidence" value="ECO:0007669"/>
    <property type="project" value="TreeGrafter"/>
</dbReference>
<feature type="signal peptide" evidence="1">
    <location>
        <begin position="1"/>
        <end position="24"/>
    </location>
</feature>
<evidence type="ECO:0000313" key="3">
    <source>
        <dbReference type="Proteomes" id="UP001280121"/>
    </source>
</evidence>
<sequence>MMLIIRLVSFLLVLVVLHLRDASAHTHREIVAAQMGLAGSLVTVEKLDGVPSAAEDESTKLGGRKMMVKEMIKEEDSAIISDAAHSVGYCNHQYRRIGILNVECKLRNRTGSPSMKVKMGGFTAFSADYHVPKSHPPRNN</sequence>
<keyword evidence="3" id="KW-1185">Reference proteome</keyword>
<gene>
    <name evidence="2" type="ORF">Ddye_002042</name>
</gene>
<dbReference type="InterPro" id="IPR038804">
    <property type="entry name" value="RGF3"/>
</dbReference>
<organism evidence="2 3">
    <name type="scientific">Dipteronia dyeriana</name>
    <dbReference type="NCBI Taxonomy" id="168575"/>
    <lineage>
        <taxon>Eukaryota</taxon>
        <taxon>Viridiplantae</taxon>
        <taxon>Streptophyta</taxon>
        <taxon>Embryophyta</taxon>
        <taxon>Tracheophyta</taxon>
        <taxon>Spermatophyta</taxon>
        <taxon>Magnoliopsida</taxon>
        <taxon>eudicotyledons</taxon>
        <taxon>Gunneridae</taxon>
        <taxon>Pentapetalae</taxon>
        <taxon>rosids</taxon>
        <taxon>malvids</taxon>
        <taxon>Sapindales</taxon>
        <taxon>Sapindaceae</taxon>
        <taxon>Hippocastanoideae</taxon>
        <taxon>Acereae</taxon>
        <taxon>Dipteronia</taxon>
    </lineage>
</organism>
<dbReference type="Proteomes" id="UP001280121">
    <property type="component" value="Unassembled WGS sequence"/>
</dbReference>
<reference evidence="2" key="1">
    <citation type="journal article" date="2023" name="Plant J.">
        <title>Genome sequences and population genomics provide insights into the demographic history, inbreeding, and mutation load of two 'living fossil' tree species of Dipteronia.</title>
        <authorList>
            <person name="Feng Y."/>
            <person name="Comes H.P."/>
            <person name="Chen J."/>
            <person name="Zhu S."/>
            <person name="Lu R."/>
            <person name="Zhang X."/>
            <person name="Li P."/>
            <person name="Qiu J."/>
            <person name="Olsen K.M."/>
            <person name="Qiu Y."/>
        </authorList>
    </citation>
    <scope>NUCLEOTIDE SEQUENCE</scope>
    <source>
        <strain evidence="2">KIB01</strain>
    </source>
</reference>